<evidence type="ECO:0000313" key="2">
    <source>
        <dbReference type="EMBL" id="AII04639.1"/>
    </source>
</evidence>
<dbReference type="PANTHER" id="PTHR31528">
    <property type="entry name" value="4-AMINO-5-HYDROXYMETHYL-2-METHYLPYRIMIDINE PHOSPHATE SYNTHASE THI11-RELATED"/>
    <property type="match status" value="1"/>
</dbReference>
<sequence>MNRNSRTFRQAGMSAVVLATLGLSACSSSDGGSAAGVPLEPAAEAQNLAGVCPENVVVQLQWQPQSDMGGLFRMLGPGYAVDADDKSVTGPLVAGGKDTGVDLTLRAGGPAIGFQSVTSQMYVDDSIALGVVHGDQVIAAAASQPVVAVTPLLKYSPAILMWDPETHPDWRTVADIGKSDASVVVSKEQLFPQWLVARGLLKESQLDTSYDGAPSRFVGDPAIAQQGFANSEPYTYEYETPAWDEPVAYDLLKDSGFDIYASNVSVRADKVESLTPCLQRLVPIIQQSTADYVLAPEATNEAIVDVVSQDSSFSPYTEGEAEFSAQLLKDEGLIANEADGSVGTYDMARVQGTVDELKPILVAGGAAIPDSLTAEQIYTNRFTDPAIGISSP</sequence>
<evidence type="ECO:0000313" key="3">
    <source>
        <dbReference type="Proteomes" id="UP000028488"/>
    </source>
</evidence>
<dbReference type="AlphaFoldDB" id="A0A076EMJ7"/>
<feature type="chain" id="PRO_5038441611" evidence="1">
    <location>
        <begin position="26"/>
        <end position="392"/>
    </location>
</feature>
<name>A0A076EMJ7_RHOOP</name>
<dbReference type="EMBL" id="CP008947">
    <property type="protein sequence ID" value="AII04639.1"/>
    <property type="molecule type" value="Genomic_DNA"/>
</dbReference>
<gene>
    <name evidence="2" type="ORF">EP51_08530</name>
</gene>
<dbReference type="eggNOG" id="COG0715">
    <property type="taxonomic scope" value="Bacteria"/>
</dbReference>
<dbReference type="Gene3D" id="3.40.190.10">
    <property type="entry name" value="Periplasmic binding protein-like II"/>
    <property type="match status" value="2"/>
</dbReference>
<proteinExistence type="predicted"/>
<dbReference type="InterPro" id="IPR027939">
    <property type="entry name" value="NMT1/THI5"/>
</dbReference>
<accession>A0A076EMJ7</accession>
<dbReference type="RefSeq" id="WP_128638996.1">
    <property type="nucleotide sequence ID" value="NZ_CP008947.1"/>
</dbReference>
<dbReference type="GO" id="GO:0009228">
    <property type="term" value="P:thiamine biosynthetic process"/>
    <property type="evidence" value="ECO:0007669"/>
    <property type="project" value="InterPro"/>
</dbReference>
<dbReference type="Proteomes" id="UP000028488">
    <property type="component" value="Chromosome"/>
</dbReference>
<keyword evidence="1" id="KW-0732">Signal</keyword>
<reference evidence="2 3" key="1">
    <citation type="submission" date="2014-07" db="EMBL/GenBank/DDBJ databases">
        <title>Genome Sequence of Rhodococcus opacus Strain R7, a Biodegrader of Mono- and Polycyclic Aromatic Hydrocarbons.</title>
        <authorList>
            <person name="Di Gennaro P."/>
            <person name="Zampolli J."/>
            <person name="Presti I."/>
            <person name="Cappelletti M."/>
            <person name="D'Ursi P."/>
            <person name="Orro A."/>
            <person name="Mezzelani A."/>
            <person name="Milanesi L."/>
        </authorList>
    </citation>
    <scope>NUCLEOTIDE SEQUENCE [LARGE SCALE GENOMIC DNA]</scope>
    <source>
        <strain evidence="2 3">R7</strain>
    </source>
</reference>
<organism evidence="2 3">
    <name type="scientific">Rhodococcus opacus</name>
    <name type="common">Nocardia opaca</name>
    <dbReference type="NCBI Taxonomy" id="37919"/>
    <lineage>
        <taxon>Bacteria</taxon>
        <taxon>Bacillati</taxon>
        <taxon>Actinomycetota</taxon>
        <taxon>Actinomycetes</taxon>
        <taxon>Mycobacteriales</taxon>
        <taxon>Nocardiaceae</taxon>
        <taxon>Rhodococcus</taxon>
    </lineage>
</organism>
<dbReference type="PANTHER" id="PTHR31528:SF3">
    <property type="entry name" value="THIAMINE BIOSYNTHESIS PROTEIN HI_0357-RELATED"/>
    <property type="match status" value="1"/>
</dbReference>
<dbReference type="PROSITE" id="PS51257">
    <property type="entry name" value="PROKAR_LIPOPROTEIN"/>
    <property type="match status" value="1"/>
</dbReference>
<evidence type="ECO:0000256" key="1">
    <source>
        <dbReference type="SAM" id="SignalP"/>
    </source>
</evidence>
<protein>
    <submittedName>
        <fullName evidence="2">Nitrate ABC transporter substrate-binding protein</fullName>
    </submittedName>
</protein>
<feature type="signal peptide" evidence="1">
    <location>
        <begin position="1"/>
        <end position="25"/>
    </location>
</feature>